<reference evidence="2 3" key="1">
    <citation type="submission" date="2022-06" db="EMBL/GenBank/DDBJ databases">
        <title>Dyella sp. Sa strain:Sa Genome sequencing.</title>
        <authorList>
            <person name="Park S."/>
        </authorList>
    </citation>
    <scope>NUCLEOTIDE SEQUENCE [LARGE SCALE GENOMIC DNA]</scope>
    <source>
        <strain evidence="2 3">Sa</strain>
    </source>
</reference>
<feature type="signal peptide" evidence="1">
    <location>
        <begin position="1"/>
        <end position="21"/>
    </location>
</feature>
<gene>
    <name evidence="2" type="ORF">NC595_11680</name>
</gene>
<feature type="chain" id="PRO_5045607209" evidence="1">
    <location>
        <begin position="22"/>
        <end position="122"/>
    </location>
</feature>
<dbReference type="EMBL" id="JAMZEK010000002">
    <property type="protein sequence ID" value="MCP1374721.1"/>
    <property type="molecule type" value="Genomic_DNA"/>
</dbReference>
<evidence type="ECO:0000256" key="1">
    <source>
        <dbReference type="SAM" id="SignalP"/>
    </source>
</evidence>
<proteinExistence type="predicted"/>
<dbReference type="Proteomes" id="UP001204615">
    <property type="component" value="Unassembled WGS sequence"/>
</dbReference>
<protein>
    <submittedName>
        <fullName evidence="2">DUF4087 domain-containing protein</fullName>
    </submittedName>
</protein>
<name>A0ABT1FBG5_9GAMM</name>
<keyword evidence="3" id="KW-1185">Reference proteome</keyword>
<dbReference type="InterPro" id="IPR025145">
    <property type="entry name" value="DUF4087"/>
</dbReference>
<dbReference type="Pfam" id="PF13316">
    <property type="entry name" value="DUF4087"/>
    <property type="match status" value="1"/>
</dbReference>
<comment type="caution">
    <text evidence="2">The sequence shown here is derived from an EMBL/GenBank/DDBJ whole genome shotgun (WGS) entry which is preliminary data.</text>
</comment>
<dbReference type="RefSeq" id="WP_253566613.1">
    <property type="nucleotide sequence ID" value="NZ_JAMZEK010000002.1"/>
</dbReference>
<keyword evidence="1" id="KW-0732">Signal</keyword>
<evidence type="ECO:0000313" key="2">
    <source>
        <dbReference type="EMBL" id="MCP1374721.1"/>
    </source>
</evidence>
<evidence type="ECO:0000313" key="3">
    <source>
        <dbReference type="Proteomes" id="UP001204615"/>
    </source>
</evidence>
<organism evidence="2 3">
    <name type="scientific">Dyella lutea</name>
    <dbReference type="NCBI Taxonomy" id="2950441"/>
    <lineage>
        <taxon>Bacteria</taxon>
        <taxon>Pseudomonadati</taxon>
        <taxon>Pseudomonadota</taxon>
        <taxon>Gammaproteobacteria</taxon>
        <taxon>Lysobacterales</taxon>
        <taxon>Rhodanobacteraceae</taxon>
        <taxon>Dyella</taxon>
    </lineage>
</organism>
<sequence length="122" mass="13300">MNVRKVAVPVLWLLAAASASAAGAMPHTRCGWFDNPTPGNAWLIDRDGEWAIAIQGSYEAQGDWPQFTDAQWVPVNGMHGHGCACIKAVVNTKTHEVVRIASARARPLAVCRKDRALREPKD</sequence>
<accession>A0ABT1FBG5</accession>